<evidence type="ECO:0000256" key="2">
    <source>
        <dbReference type="ARBA" id="ARBA00012438"/>
    </source>
</evidence>
<name>A0A1M7YJL5_9BACT</name>
<organism evidence="9 10">
    <name type="scientific">Desulfopila aestuarii DSM 18488</name>
    <dbReference type="NCBI Taxonomy" id="1121416"/>
    <lineage>
        <taxon>Bacteria</taxon>
        <taxon>Pseudomonadati</taxon>
        <taxon>Thermodesulfobacteriota</taxon>
        <taxon>Desulfobulbia</taxon>
        <taxon>Desulfobulbales</taxon>
        <taxon>Desulfocapsaceae</taxon>
        <taxon>Desulfopila</taxon>
    </lineage>
</organism>
<keyword evidence="7" id="KW-0812">Transmembrane</keyword>
<feature type="transmembrane region" description="Helical" evidence="7">
    <location>
        <begin position="78"/>
        <end position="101"/>
    </location>
</feature>
<keyword evidence="7" id="KW-1133">Transmembrane helix</keyword>
<dbReference type="EC" id="2.7.13.3" evidence="2"/>
<evidence type="ECO:0000313" key="9">
    <source>
        <dbReference type="EMBL" id="SHO52804.1"/>
    </source>
</evidence>
<dbReference type="InterPro" id="IPR005467">
    <property type="entry name" value="His_kinase_dom"/>
</dbReference>
<dbReference type="InterPro" id="IPR004358">
    <property type="entry name" value="Sig_transdc_His_kin-like_C"/>
</dbReference>
<dbReference type="GO" id="GO:0005524">
    <property type="term" value="F:ATP binding"/>
    <property type="evidence" value="ECO:0007669"/>
    <property type="project" value="UniProtKB-KW"/>
</dbReference>
<dbReference type="PRINTS" id="PR00344">
    <property type="entry name" value="BCTRLSENSOR"/>
</dbReference>
<dbReference type="GO" id="GO:0005886">
    <property type="term" value="C:plasma membrane"/>
    <property type="evidence" value="ECO:0007669"/>
    <property type="project" value="TreeGrafter"/>
</dbReference>
<dbReference type="SMART" id="SM00387">
    <property type="entry name" value="HATPase_c"/>
    <property type="match status" value="1"/>
</dbReference>
<reference evidence="9 10" key="1">
    <citation type="submission" date="2016-12" db="EMBL/GenBank/DDBJ databases">
        <authorList>
            <person name="Song W.-J."/>
            <person name="Kurnit D.M."/>
        </authorList>
    </citation>
    <scope>NUCLEOTIDE SEQUENCE [LARGE SCALE GENOMIC DNA]</scope>
    <source>
        <strain evidence="9 10">DSM 18488</strain>
    </source>
</reference>
<dbReference type="GO" id="GO:0000155">
    <property type="term" value="F:phosphorelay sensor kinase activity"/>
    <property type="evidence" value="ECO:0007669"/>
    <property type="project" value="TreeGrafter"/>
</dbReference>
<dbReference type="EMBL" id="FRFE01000041">
    <property type="protein sequence ID" value="SHO52804.1"/>
    <property type="molecule type" value="Genomic_DNA"/>
</dbReference>
<evidence type="ECO:0000256" key="6">
    <source>
        <dbReference type="ARBA" id="ARBA00022840"/>
    </source>
</evidence>
<evidence type="ECO:0000256" key="5">
    <source>
        <dbReference type="ARBA" id="ARBA00022777"/>
    </source>
</evidence>
<feature type="domain" description="Histidine kinase" evidence="8">
    <location>
        <begin position="127"/>
        <end position="329"/>
    </location>
</feature>
<keyword evidence="10" id="KW-1185">Reference proteome</keyword>
<dbReference type="PROSITE" id="PS50109">
    <property type="entry name" value="HIS_KIN"/>
    <property type="match status" value="1"/>
</dbReference>
<keyword evidence="7" id="KW-0472">Membrane</keyword>
<dbReference type="PANTHER" id="PTHR44936">
    <property type="entry name" value="SENSOR PROTEIN CREC"/>
    <property type="match status" value="1"/>
</dbReference>
<dbReference type="RefSeq" id="WP_073616408.1">
    <property type="nucleotide sequence ID" value="NZ_FRFE01000041.1"/>
</dbReference>
<accession>A0A1M7YJL5</accession>
<evidence type="ECO:0000256" key="1">
    <source>
        <dbReference type="ARBA" id="ARBA00000085"/>
    </source>
</evidence>
<evidence type="ECO:0000313" key="10">
    <source>
        <dbReference type="Proteomes" id="UP000184603"/>
    </source>
</evidence>
<dbReference type="STRING" id="1121416.SAMN02745220_04776"/>
<evidence type="ECO:0000256" key="4">
    <source>
        <dbReference type="ARBA" id="ARBA00022741"/>
    </source>
</evidence>
<dbReference type="AlphaFoldDB" id="A0A1M7YJL5"/>
<proteinExistence type="predicted"/>
<dbReference type="SUPFAM" id="SSF55874">
    <property type="entry name" value="ATPase domain of HSP90 chaperone/DNA topoisomerase II/histidine kinase"/>
    <property type="match status" value="1"/>
</dbReference>
<keyword evidence="6" id="KW-0067">ATP-binding</keyword>
<evidence type="ECO:0000256" key="3">
    <source>
        <dbReference type="ARBA" id="ARBA00022679"/>
    </source>
</evidence>
<gene>
    <name evidence="9" type="ORF">SAMN02745220_04776</name>
</gene>
<dbReference type="PANTHER" id="PTHR44936:SF10">
    <property type="entry name" value="SENSOR PROTEIN RSTB"/>
    <property type="match status" value="1"/>
</dbReference>
<evidence type="ECO:0000259" key="8">
    <source>
        <dbReference type="PROSITE" id="PS50109"/>
    </source>
</evidence>
<dbReference type="InterPro" id="IPR003594">
    <property type="entry name" value="HATPase_dom"/>
</dbReference>
<protein>
    <recommendedName>
        <fullName evidence="2">histidine kinase</fullName>
        <ecNumber evidence="2">2.7.13.3</ecNumber>
    </recommendedName>
</protein>
<dbReference type="InterPro" id="IPR050980">
    <property type="entry name" value="2C_sensor_his_kinase"/>
</dbReference>
<evidence type="ECO:0000256" key="7">
    <source>
        <dbReference type="SAM" id="Phobius"/>
    </source>
</evidence>
<keyword evidence="3" id="KW-0808">Transferase</keyword>
<dbReference type="Proteomes" id="UP000184603">
    <property type="component" value="Unassembled WGS sequence"/>
</dbReference>
<dbReference type="Gene3D" id="3.30.565.10">
    <property type="entry name" value="Histidine kinase-like ATPase, C-terminal domain"/>
    <property type="match status" value="1"/>
</dbReference>
<feature type="transmembrane region" description="Helical" evidence="7">
    <location>
        <begin position="6"/>
        <end position="26"/>
    </location>
</feature>
<dbReference type="Pfam" id="PF02518">
    <property type="entry name" value="HATPase_c"/>
    <property type="match status" value="1"/>
</dbReference>
<keyword evidence="5 9" id="KW-0418">Kinase</keyword>
<keyword evidence="4" id="KW-0547">Nucleotide-binding</keyword>
<dbReference type="InterPro" id="IPR036890">
    <property type="entry name" value="HATPase_C_sf"/>
</dbReference>
<dbReference type="OrthoDB" id="9808844at2"/>
<feature type="transmembrane region" description="Helical" evidence="7">
    <location>
        <begin position="38"/>
        <end position="66"/>
    </location>
</feature>
<comment type="catalytic activity">
    <reaction evidence="1">
        <text>ATP + protein L-histidine = ADP + protein N-phospho-L-histidine.</text>
        <dbReference type="EC" id="2.7.13.3"/>
    </reaction>
</comment>
<sequence>MNSFKAILITCMVLGISFLHMTTIPARYGLHILHSELFFIPIILASFWFGMRIGLGAAILVCIIYSPMVVHDETPTHGAAYAVLFTQLVMYLFVSILIGWLSDRRQSQQRKLIEGERMTTLAKAAAALSFEIKDAVTSLASIHQRSAGLINPEEDQNFQQELGKLRRLMEVLERFMPEKQVDAISADLNQLLESSYHKYLQPAQKAQVQLVLQADAAGCPSMIVSEALGRVLDNIIENAIEASEPGKKIFLRSKRGGSSCYLEVTDEGEGISQQNRPKLFTPFFTTKPHGDGLALAAGRKVLRDHDGDIVYLPGTTSGSTFRIIVPRENADRNLDQFLRETRVDRDDL</sequence>